<dbReference type="InterPro" id="IPR007652">
    <property type="entry name" value="A1-4-GlycosylTfrase_dom"/>
</dbReference>
<name>A0A0K2T657_LEPSM</name>
<protein>
    <recommendedName>
        <fullName evidence="7">Alpha 1,4-glycosyltransferase domain-containing protein</fullName>
    </recommendedName>
</protein>
<comment type="similarity">
    <text evidence="2">Belongs to the glycosyltransferase 32 family.</text>
</comment>
<proteinExistence type="inferred from homology"/>
<dbReference type="OrthoDB" id="409543at2759"/>
<reference evidence="8" key="1">
    <citation type="submission" date="2014-05" db="EMBL/GenBank/DDBJ databases">
        <authorList>
            <person name="Chronopoulou M."/>
        </authorList>
    </citation>
    <scope>NUCLEOTIDE SEQUENCE</scope>
    <source>
        <tissue evidence="8">Whole organism</tissue>
    </source>
</reference>
<dbReference type="InterPro" id="IPR051981">
    <property type="entry name" value="Glycosyltransf_32"/>
</dbReference>
<dbReference type="GO" id="GO:0006688">
    <property type="term" value="P:glycosphingolipid biosynthetic process"/>
    <property type="evidence" value="ECO:0007669"/>
    <property type="project" value="TreeGrafter"/>
</dbReference>
<dbReference type="GO" id="GO:0000139">
    <property type="term" value="C:Golgi membrane"/>
    <property type="evidence" value="ECO:0007669"/>
    <property type="project" value="UniProtKB-SubCell"/>
</dbReference>
<dbReference type="AlphaFoldDB" id="A0A0K2T657"/>
<evidence type="ECO:0000259" key="7">
    <source>
        <dbReference type="Pfam" id="PF04572"/>
    </source>
</evidence>
<dbReference type="InterPro" id="IPR029044">
    <property type="entry name" value="Nucleotide-diphossugar_trans"/>
</dbReference>
<dbReference type="Pfam" id="PF04488">
    <property type="entry name" value="Gly_transf_sug"/>
    <property type="match status" value="1"/>
</dbReference>
<organism evidence="8">
    <name type="scientific">Lepeophtheirus salmonis</name>
    <name type="common">Salmon louse</name>
    <name type="synonym">Caligus salmonis</name>
    <dbReference type="NCBI Taxonomy" id="72036"/>
    <lineage>
        <taxon>Eukaryota</taxon>
        <taxon>Metazoa</taxon>
        <taxon>Ecdysozoa</taxon>
        <taxon>Arthropoda</taxon>
        <taxon>Crustacea</taxon>
        <taxon>Multicrustacea</taxon>
        <taxon>Hexanauplia</taxon>
        <taxon>Copepoda</taxon>
        <taxon>Siphonostomatoida</taxon>
        <taxon>Caligidae</taxon>
        <taxon>Lepeophtheirus</taxon>
    </lineage>
</organism>
<evidence type="ECO:0000313" key="8">
    <source>
        <dbReference type="EMBL" id="CDW21290.1"/>
    </source>
</evidence>
<evidence type="ECO:0000256" key="5">
    <source>
        <dbReference type="ARBA" id="ARBA00023034"/>
    </source>
</evidence>
<sequence>LTQCSFLESMYSLLSYNMRFQGFFIIFTLSSSVLSTEDCPNEKIKNDIIPLVDIATEDNWENVPKLFFVESSGRDHLLHRQACSVESAIRTNQFPVLVLMLSTHLNPAVNNATRQLTTVYEGRVHFRQVNLKTLLVNTPFDGHWNMIEKGLRGSKNKYAHLSDVIRLAVIYRLGGTYSDIDVIFMRTIQNYENFFSSDQTPYFDDNGVARFGSVANGLFNIATSKSRFIHDAMNLFLDHFDGANWSSGGAKPISVAMKQLCQNKRSFSIQEFTLEKCNGLVQFLDPNLFYPFKWEESAFLHDFYTQQKWEDIFRKTVSVDFFQSSSESTSKILKRKYYGASFPAIVYLGPLFCPVAYDSQKLY</sequence>
<feature type="non-terminal residue" evidence="8">
    <location>
        <position position="1"/>
    </location>
</feature>
<dbReference type="EMBL" id="HACA01003929">
    <property type="protein sequence ID" value="CDW21290.1"/>
    <property type="molecule type" value="Transcribed_RNA"/>
</dbReference>
<evidence type="ECO:0000256" key="4">
    <source>
        <dbReference type="ARBA" id="ARBA00022679"/>
    </source>
</evidence>
<evidence type="ECO:0000256" key="6">
    <source>
        <dbReference type="ARBA" id="ARBA00023136"/>
    </source>
</evidence>
<evidence type="ECO:0000256" key="2">
    <source>
        <dbReference type="ARBA" id="ARBA00009003"/>
    </source>
</evidence>
<dbReference type="GO" id="GO:0016758">
    <property type="term" value="F:hexosyltransferase activity"/>
    <property type="evidence" value="ECO:0007669"/>
    <property type="project" value="TreeGrafter"/>
</dbReference>
<dbReference type="Gene3D" id="3.90.550.20">
    <property type="match status" value="1"/>
</dbReference>
<feature type="domain" description="Alpha 1,4-glycosyltransferase" evidence="7">
    <location>
        <begin position="224"/>
        <end position="332"/>
    </location>
</feature>
<evidence type="ECO:0000256" key="1">
    <source>
        <dbReference type="ARBA" id="ARBA00004323"/>
    </source>
</evidence>
<dbReference type="SUPFAM" id="SSF53448">
    <property type="entry name" value="Nucleotide-diphospho-sugar transferases"/>
    <property type="match status" value="1"/>
</dbReference>
<dbReference type="PANTHER" id="PTHR12042:SF21">
    <property type="entry name" value="ALPHA1,4-GALACTOSYLTRANSFERASE 1-RELATED"/>
    <property type="match status" value="1"/>
</dbReference>
<keyword evidence="3" id="KW-0328">Glycosyltransferase</keyword>
<keyword evidence="4" id="KW-0808">Transferase</keyword>
<dbReference type="InterPro" id="IPR007577">
    <property type="entry name" value="GlycoTrfase_DXD_sugar-bd_CS"/>
</dbReference>
<evidence type="ECO:0000256" key="3">
    <source>
        <dbReference type="ARBA" id="ARBA00022676"/>
    </source>
</evidence>
<dbReference type="Pfam" id="PF04572">
    <property type="entry name" value="Gb3_synth"/>
    <property type="match status" value="1"/>
</dbReference>
<keyword evidence="5" id="KW-0333">Golgi apparatus</keyword>
<dbReference type="PANTHER" id="PTHR12042">
    <property type="entry name" value="LACTOSYLCERAMIDE 4-ALPHA-GALACTOSYLTRANSFERASE ALPHA- 1,4-GALACTOSYLTRANSFERASE"/>
    <property type="match status" value="1"/>
</dbReference>
<comment type="subcellular location">
    <subcellularLocation>
        <location evidence="1">Golgi apparatus membrane</location>
        <topology evidence="1">Single-pass type II membrane protein</topology>
    </subcellularLocation>
</comment>
<accession>A0A0K2T657</accession>
<keyword evidence="6" id="KW-0472">Membrane</keyword>